<evidence type="ECO:0000313" key="5">
    <source>
        <dbReference type="Proteomes" id="UP001595377"/>
    </source>
</evidence>
<keyword evidence="4" id="KW-0012">Acyltransferase</keyword>
<dbReference type="InterPro" id="IPR011004">
    <property type="entry name" value="Trimer_LpxA-like_sf"/>
</dbReference>
<dbReference type="CDD" id="cd03349">
    <property type="entry name" value="LbH_XAT"/>
    <property type="match status" value="1"/>
</dbReference>
<dbReference type="EC" id="2.3.1.-" evidence="4"/>
<dbReference type="PANTHER" id="PTHR43300:SF11">
    <property type="entry name" value="ACETYLTRANSFERASE RV3034C-RELATED"/>
    <property type="match status" value="1"/>
</dbReference>
<dbReference type="EMBL" id="JBHRSP010000017">
    <property type="protein sequence ID" value="MFC3073705.1"/>
    <property type="molecule type" value="Genomic_DNA"/>
</dbReference>
<comment type="caution">
    <text evidence="4">The sequence shown here is derived from an EMBL/GenBank/DDBJ whole genome shotgun (WGS) entry which is preliminary data.</text>
</comment>
<evidence type="ECO:0000256" key="3">
    <source>
        <dbReference type="ARBA" id="ARBA00022737"/>
    </source>
</evidence>
<evidence type="ECO:0000256" key="1">
    <source>
        <dbReference type="ARBA" id="ARBA00007274"/>
    </source>
</evidence>
<keyword evidence="3" id="KW-0677">Repeat</keyword>
<keyword evidence="2 4" id="KW-0808">Transferase</keyword>
<dbReference type="SUPFAM" id="SSF51161">
    <property type="entry name" value="Trimeric LpxA-like enzymes"/>
    <property type="match status" value="1"/>
</dbReference>
<protein>
    <submittedName>
        <fullName evidence="4">CatB-related O-acetyltransferase</fullName>
        <ecNumber evidence="4">2.3.1.-</ecNumber>
    </submittedName>
</protein>
<comment type="similarity">
    <text evidence="1">Belongs to the transferase hexapeptide repeat family.</text>
</comment>
<proteinExistence type="inferred from homology"/>
<organism evidence="4 5">
    <name type="scientific">Shinella pollutisoli</name>
    <dbReference type="NCBI Taxonomy" id="2250594"/>
    <lineage>
        <taxon>Bacteria</taxon>
        <taxon>Pseudomonadati</taxon>
        <taxon>Pseudomonadota</taxon>
        <taxon>Alphaproteobacteria</taxon>
        <taxon>Hyphomicrobiales</taxon>
        <taxon>Rhizobiaceae</taxon>
        <taxon>Shinella</taxon>
    </lineage>
</organism>
<dbReference type="PROSITE" id="PS00101">
    <property type="entry name" value="HEXAPEP_TRANSFERASES"/>
    <property type="match status" value="1"/>
</dbReference>
<dbReference type="GO" id="GO:0016746">
    <property type="term" value="F:acyltransferase activity"/>
    <property type="evidence" value="ECO:0007669"/>
    <property type="project" value="UniProtKB-KW"/>
</dbReference>
<reference evidence="5" key="1">
    <citation type="journal article" date="2019" name="Int. J. Syst. Evol. Microbiol.">
        <title>The Global Catalogue of Microorganisms (GCM) 10K type strain sequencing project: providing services to taxonomists for standard genome sequencing and annotation.</title>
        <authorList>
            <consortium name="The Broad Institute Genomics Platform"/>
            <consortium name="The Broad Institute Genome Sequencing Center for Infectious Disease"/>
            <person name="Wu L."/>
            <person name="Ma J."/>
        </authorList>
    </citation>
    <scope>NUCLEOTIDE SEQUENCE [LARGE SCALE GENOMIC DNA]</scope>
    <source>
        <strain evidence="5">KCTC 52677</strain>
    </source>
</reference>
<evidence type="ECO:0000256" key="2">
    <source>
        <dbReference type="ARBA" id="ARBA00022679"/>
    </source>
</evidence>
<sequence>MNPADITSRIWRYGLAEGGALGSLVFREDGRIGGYIHPNEAFWRLAEGTLEILDAGGTPSRRFPLSGRTATRWPGEAVATPHRFWLEPNTCHPVAVAFGDDILQAAKRGKFYLAHLGLRDGVYAAGEPLVLYPGAEIEPGATLPAGSLFRIGAFSYVVGRASLNLSVGRYCSIGAGLSVFGSAHPVEWLSSSPMAYAPHHQRFYGDAGVQSPPPIGDWEEHNGHITTHVGHDVWIGAGTLLKPGISIGNGAVVATRSIVTKDVPAYAVVAGSPARIVRYRFEQPLRDRLEAVEWWRYDLGGVRLDWRDAAGAAAMIEGLAARGEIRPLAFPRHDYAHEILAGRVLTARG</sequence>
<name>A0ABV7DFJ4_9HYPH</name>
<dbReference type="Gene3D" id="2.160.10.10">
    <property type="entry name" value="Hexapeptide repeat proteins"/>
    <property type="match status" value="1"/>
</dbReference>
<dbReference type="Proteomes" id="UP001595377">
    <property type="component" value="Unassembled WGS sequence"/>
</dbReference>
<accession>A0ABV7DFJ4</accession>
<gene>
    <name evidence="4" type="ORF">ACFOHH_11390</name>
</gene>
<keyword evidence="5" id="KW-1185">Reference proteome</keyword>
<evidence type="ECO:0000313" key="4">
    <source>
        <dbReference type="EMBL" id="MFC3073705.1"/>
    </source>
</evidence>
<dbReference type="PANTHER" id="PTHR43300">
    <property type="entry name" value="ACETYLTRANSFERASE"/>
    <property type="match status" value="1"/>
</dbReference>
<dbReference type="InterPro" id="IPR018357">
    <property type="entry name" value="Hexapep_transf_CS"/>
</dbReference>
<dbReference type="InterPro" id="IPR050179">
    <property type="entry name" value="Trans_hexapeptide_repeat"/>
</dbReference>
<dbReference type="RefSeq" id="WP_257313658.1">
    <property type="nucleotide sequence ID" value="NZ_JANFDG010000004.1"/>
</dbReference>